<accession>A0ABQ9FFW5</accession>
<evidence type="ECO:0000313" key="3">
    <source>
        <dbReference type="EMBL" id="KAJ8316222.1"/>
    </source>
</evidence>
<feature type="transmembrane region" description="Helical" evidence="2">
    <location>
        <begin position="144"/>
        <end position="164"/>
    </location>
</feature>
<keyword evidence="4" id="KW-1185">Reference proteome</keyword>
<organism evidence="3 4">
    <name type="scientific">Tegillarca granosa</name>
    <name type="common">Malaysian cockle</name>
    <name type="synonym">Anadara granosa</name>
    <dbReference type="NCBI Taxonomy" id="220873"/>
    <lineage>
        <taxon>Eukaryota</taxon>
        <taxon>Metazoa</taxon>
        <taxon>Spiralia</taxon>
        <taxon>Lophotrochozoa</taxon>
        <taxon>Mollusca</taxon>
        <taxon>Bivalvia</taxon>
        <taxon>Autobranchia</taxon>
        <taxon>Pteriomorphia</taxon>
        <taxon>Arcoida</taxon>
        <taxon>Arcoidea</taxon>
        <taxon>Arcidae</taxon>
        <taxon>Tegillarca</taxon>
    </lineage>
</organism>
<comment type="caution">
    <text evidence="3">The sequence shown here is derived from an EMBL/GenBank/DDBJ whole genome shotgun (WGS) entry which is preliminary data.</text>
</comment>
<feature type="region of interest" description="Disordered" evidence="1">
    <location>
        <begin position="234"/>
        <end position="260"/>
    </location>
</feature>
<evidence type="ECO:0000256" key="1">
    <source>
        <dbReference type="SAM" id="MobiDB-lite"/>
    </source>
</evidence>
<gene>
    <name evidence="3" type="ORF">KUTeg_006236</name>
</gene>
<feature type="transmembrane region" description="Helical" evidence="2">
    <location>
        <begin position="111"/>
        <end position="132"/>
    </location>
</feature>
<dbReference type="EMBL" id="JARBDR010000328">
    <property type="protein sequence ID" value="KAJ8316222.1"/>
    <property type="molecule type" value="Genomic_DNA"/>
</dbReference>
<dbReference type="Proteomes" id="UP001217089">
    <property type="component" value="Unassembled WGS sequence"/>
</dbReference>
<feature type="compositionally biased region" description="Basic and acidic residues" evidence="1">
    <location>
        <begin position="235"/>
        <end position="260"/>
    </location>
</feature>
<evidence type="ECO:0000256" key="2">
    <source>
        <dbReference type="SAM" id="Phobius"/>
    </source>
</evidence>
<keyword evidence="2" id="KW-1133">Transmembrane helix</keyword>
<reference evidence="3 4" key="1">
    <citation type="submission" date="2022-12" db="EMBL/GenBank/DDBJ databases">
        <title>Chromosome-level genome of Tegillarca granosa.</title>
        <authorList>
            <person name="Kim J."/>
        </authorList>
    </citation>
    <scope>NUCLEOTIDE SEQUENCE [LARGE SCALE GENOMIC DNA]</scope>
    <source>
        <strain evidence="3">Teg-2019</strain>
        <tissue evidence="3">Adductor muscle</tissue>
    </source>
</reference>
<evidence type="ECO:0000313" key="4">
    <source>
        <dbReference type="Proteomes" id="UP001217089"/>
    </source>
</evidence>
<keyword evidence="2" id="KW-0472">Membrane</keyword>
<proteinExistence type="predicted"/>
<keyword evidence="2" id="KW-0812">Transmembrane</keyword>
<protein>
    <submittedName>
        <fullName evidence="3">Uncharacterized protein</fullName>
    </submittedName>
</protein>
<name>A0ABQ9FFW5_TEGGR</name>
<sequence length="371" mass="42517">MILTGKPKILEPKKKLVKVYDNLKTFNVCFTGFPVPKVTLHDANNRNITNYDILNTKSNVHTIDLMVLLNNCGSGVKTGNYRLEMWNELGKDYLDIQLICYKQHGSGDLEMIIAVAAACLILGLCFLIGVFCIRRKQIRPLTDYSVACLFIMCSFILSKNWSFISFQKNKQLKKGSYRDNSLYISSGPTLTNNGDSARNVNNQRQEAAGRTTSDGSYRDNTLYAPCTTEQLQKLNAEKKSSVKETETSKRGKKQEEHCHGDDEDYQYSYVNLPENFITKQRKHKSQYVVFKDNKFIQIRKKNEDTQDKRLISKRKNDMRIDELNNILEKSPEYEQEIEAKSNNSMDEYCAESTVPRIPPKTALAFQADCSL</sequence>